<dbReference type="Proteomes" id="UP000463051">
    <property type="component" value="Unassembled WGS sequence"/>
</dbReference>
<organism evidence="1 2">
    <name type="scientific">Paenibacillus monticola</name>
    <dbReference type="NCBI Taxonomy" id="2666075"/>
    <lineage>
        <taxon>Bacteria</taxon>
        <taxon>Bacillati</taxon>
        <taxon>Bacillota</taxon>
        <taxon>Bacilli</taxon>
        <taxon>Bacillales</taxon>
        <taxon>Paenibacillaceae</taxon>
        <taxon>Paenibacillus</taxon>
    </lineage>
</organism>
<keyword evidence="1" id="KW-0808">Transferase</keyword>
<dbReference type="EMBL" id="WJXB01000004">
    <property type="protein sequence ID" value="MRN54367.1"/>
    <property type="molecule type" value="Genomic_DNA"/>
</dbReference>
<keyword evidence="2" id="KW-1185">Reference proteome</keyword>
<dbReference type="Pfam" id="PF13489">
    <property type="entry name" value="Methyltransf_23"/>
    <property type="match status" value="1"/>
</dbReference>
<dbReference type="PANTHER" id="PTHR43861">
    <property type="entry name" value="TRANS-ACONITATE 2-METHYLTRANSFERASE-RELATED"/>
    <property type="match status" value="1"/>
</dbReference>
<dbReference type="InterPro" id="IPR029063">
    <property type="entry name" value="SAM-dependent_MTases_sf"/>
</dbReference>
<proteinExistence type="predicted"/>
<reference evidence="1 2" key="1">
    <citation type="submission" date="2019-11" db="EMBL/GenBank/DDBJ databases">
        <title>Paenibacillus monticola sp. nov., a novel PGPR strain isolated from mountain sample in China.</title>
        <authorList>
            <person name="Zhao Q."/>
            <person name="Li H.-P."/>
            <person name="Zhang J.-L."/>
        </authorList>
    </citation>
    <scope>NUCLEOTIDE SEQUENCE [LARGE SCALE GENOMIC DNA]</scope>
    <source>
        <strain evidence="1 2">LC-T2</strain>
    </source>
</reference>
<dbReference type="GO" id="GO:0032259">
    <property type="term" value="P:methylation"/>
    <property type="evidence" value="ECO:0007669"/>
    <property type="project" value="UniProtKB-KW"/>
</dbReference>
<gene>
    <name evidence="1" type="ORF">GJB61_15370</name>
</gene>
<dbReference type="SUPFAM" id="SSF53335">
    <property type="entry name" value="S-adenosyl-L-methionine-dependent methyltransferases"/>
    <property type="match status" value="1"/>
</dbReference>
<keyword evidence="1" id="KW-0489">Methyltransferase</keyword>
<dbReference type="AlphaFoldDB" id="A0A7X2L213"/>
<dbReference type="RefSeq" id="WP_154119350.1">
    <property type="nucleotide sequence ID" value="NZ_WJXB01000004.1"/>
</dbReference>
<evidence type="ECO:0000313" key="2">
    <source>
        <dbReference type="Proteomes" id="UP000463051"/>
    </source>
</evidence>
<dbReference type="CDD" id="cd02440">
    <property type="entry name" value="AdoMet_MTases"/>
    <property type="match status" value="1"/>
</dbReference>
<accession>A0A7X2L213</accession>
<evidence type="ECO:0000313" key="1">
    <source>
        <dbReference type="EMBL" id="MRN54367.1"/>
    </source>
</evidence>
<comment type="caution">
    <text evidence="1">The sequence shown here is derived from an EMBL/GenBank/DDBJ whole genome shotgun (WGS) entry which is preliminary data.</text>
</comment>
<name>A0A7X2L213_9BACL</name>
<dbReference type="GO" id="GO:0008168">
    <property type="term" value="F:methyltransferase activity"/>
    <property type="evidence" value="ECO:0007669"/>
    <property type="project" value="UniProtKB-KW"/>
</dbReference>
<protein>
    <submittedName>
        <fullName evidence="1">Methyltransferase domain-containing protein</fullName>
    </submittedName>
</protein>
<sequence length="471" mass="54635">MSNDFSTAEELMEHLKKQIVQYSNGEDVTVNYNFKPNFREMNLANDVDLTRLKHEIEGNNLLWNVSADHPITSHRKYIGKFIVFGKKAVRKLLKWYVSNPFNLQASFNGSVTRSINEMTNLLIVSKTRIEELEVIQNNLSAKISELNAQISLQNDYIGREYSELKQEQIIKLNTYNNEYNNTISNVIFPKLDEINGRVHFNEQKFRSEMDFVNYRIRKLKTAEPLGISEEFLHNTDEVNNQPINSNLKFDYLLFENRFRGSNDDIRNRQMKYLDYYKNKKNVLDIGCGRGEFIELLLENNITAKGIDLTDEMVEYCQDLGLPVEKQEAIHYLEQQEDNSLGGIFLGQVIEHIPFESIIRLVELARAKLMPGSYLIMETPNPQTLAIFSRSFYMDPTHVKPVHPLTVQFLAESVGFRETNLVYSGRVEKEASIPRIQETTSSIMNIEEINKSIDKLNDLLFGDQDYALIARK</sequence>
<dbReference type="Gene3D" id="3.40.50.150">
    <property type="entry name" value="Vaccinia Virus protein VP39"/>
    <property type="match status" value="1"/>
</dbReference>